<organism evidence="4 5">
    <name type="scientific">Pseudoduganella guangdongensis</name>
    <dbReference type="NCBI Taxonomy" id="2692179"/>
    <lineage>
        <taxon>Bacteria</taxon>
        <taxon>Pseudomonadati</taxon>
        <taxon>Pseudomonadota</taxon>
        <taxon>Betaproteobacteria</taxon>
        <taxon>Burkholderiales</taxon>
        <taxon>Oxalobacteraceae</taxon>
        <taxon>Telluria group</taxon>
        <taxon>Pseudoduganella</taxon>
    </lineage>
</organism>
<evidence type="ECO:0000256" key="1">
    <source>
        <dbReference type="ARBA" id="ARBA00022553"/>
    </source>
</evidence>
<dbReference type="InterPro" id="IPR011006">
    <property type="entry name" value="CheY-like_superfamily"/>
</dbReference>
<evidence type="ECO:0000313" key="5">
    <source>
        <dbReference type="Proteomes" id="UP000448575"/>
    </source>
</evidence>
<dbReference type="GO" id="GO:0000160">
    <property type="term" value="P:phosphorelay signal transduction system"/>
    <property type="evidence" value="ECO:0007669"/>
    <property type="project" value="InterPro"/>
</dbReference>
<dbReference type="RefSeq" id="WP_161024452.1">
    <property type="nucleotide sequence ID" value="NZ_WWCJ01000003.1"/>
</dbReference>
<dbReference type="Proteomes" id="UP000448575">
    <property type="component" value="Unassembled WGS sequence"/>
</dbReference>
<feature type="modified residue" description="4-aspartylphosphate" evidence="2">
    <location>
        <position position="58"/>
    </location>
</feature>
<dbReference type="AlphaFoldDB" id="A0A6N9HCZ1"/>
<keyword evidence="1 2" id="KW-0597">Phosphoprotein</keyword>
<accession>A0A6N9HCZ1</accession>
<evidence type="ECO:0000256" key="2">
    <source>
        <dbReference type="PROSITE-ProRule" id="PRU00169"/>
    </source>
</evidence>
<dbReference type="SMART" id="SM00448">
    <property type="entry name" value="REC"/>
    <property type="match status" value="1"/>
</dbReference>
<dbReference type="InterPro" id="IPR001789">
    <property type="entry name" value="Sig_transdc_resp-reg_receiver"/>
</dbReference>
<feature type="domain" description="Response regulatory" evidence="3">
    <location>
        <begin position="9"/>
        <end position="125"/>
    </location>
</feature>
<gene>
    <name evidence="4" type="ORF">GTP41_04880</name>
</gene>
<dbReference type="PROSITE" id="PS50110">
    <property type="entry name" value="RESPONSE_REGULATORY"/>
    <property type="match status" value="1"/>
</dbReference>
<sequence>METDNFRSRVLLVDDNRDAVDMVSQLLQFYDIDNKVAYDGLTAIALLTAWPADIVFMDIQMPGLNGYETAAAMHALPGCAELPIVAWTGWDGCGSSDAVLAAQMVHRLDKPFELSELLALIGRFSAQAMPGPPAA</sequence>
<proteinExistence type="predicted"/>
<dbReference type="PANTHER" id="PTHR44591:SF3">
    <property type="entry name" value="RESPONSE REGULATORY DOMAIN-CONTAINING PROTEIN"/>
    <property type="match status" value="1"/>
</dbReference>
<dbReference type="Gene3D" id="3.40.50.2300">
    <property type="match status" value="1"/>
</dbReference>
<evidence type="ECO:0000313" key="4">
    <source>
        <dbReference type="EMBL" id="MYN01431.1"/>
    </source>
</evidence>
<dbReference type="PANTHER" id="PTHR44591">
    <property type="entry name" value="STRESS RESPONSE REGULATOR PROTEIN 1"/>
    <property type="match status" value="1"/>
</dbReference>
<protein>
    <submittedName>
        <fullName evidence="4">Response regulator</fullName>
    </submittedName>
</protein>
<keyword evidence="5" id="KW-1185">Reference proteome</keyword>
<evidence type="ECO:0000259" key="3">
    <source>
        <dbReference type="PROSITE" id="PS50110"/>
    </source>
</evidence>
<dbReference type="Pfam" id="PF00072">
    <property type="entry name" value="Response_reg"/>
    <property type="match status" value="1"/>
</dbReference>
<dbReference type="SUPFAM" id="SSF52172">
    <property type="entry name" value="CheY-like"/>
    <property type="match status" value="1"/>
</dbReference>
<name>A0A6N9HCZ1_9BURK</name>
<dbReference type="InterPro" id="IPR050595">
    <property type="entry name" value="Bact_response_regulator"/>
</dbReference>
<comment type="caution">
    <text evidence="4">The sequence shown here is derived from an EMBL/GenBank/DDBJ whole genome shotgun (WGS) entry which is preliminary data.</text>
</comment>
<reference evidence="4 5" key="1">
    <citation type="submission" date="2019-12" db="EMBL/GenBank/DDBJ databases">
        <title>Novel species isolated from a subtropical stream in China.</title>
        <authorList>
            <person name="Lu H."/>
        </authorList>
    </citation>
    <scope>NUCLEOTIDE SEQUENCE [LARGE SCALE GENOMIC DNA]</scope>
    <source>
        <strain evidence="4 5">DS3</strain>
    </source>
</reference>
<dbReference type="EMBL" id="WWCJ01000003">
    <property type="protein sequence ID" value="MYN01431.1"/>
    <property type="molecule type" value="Genomic_DNA"/>
</dbReference>